<proteinExistence type="predicted"/>
<dbReference type="Pfam" id="PF05708">
    <property type="entry name" value="Peptidase_C92"/>
    <property type="match status" value="1"/>
</dbReference>
<dbReference type="AlphaFoldDB" id="A0A1Y3PDY5"/>
<evidence type="ECO:0008006" key="3">
    <source>
        <dbReference type="Google" id="ProtNLM"/>
    </source>
</evidence>
<sequence length="374" mass="42458">MVKTERKYILERSLLQRGDIILTAESEVVSKGVRLSTLSKYSHAALWIGGTLIEAVRPGVFSKSVQRLIFDKPSHCAVYRSRVPLSDEQLDVICRYARSQVGTLYALDEAMMVAPRRLMKMESTKRQFCSRLVALAYAQIEYDFINLKSPHYCTPQKLARCSAFEQVKGLVRPADAGEIAFAQSFDPINKNAVDTFEWLGLVRSLVESDSALRGSFDIQSISDVNGLLLAHPELDGVIVEMLHQNDYLTFYDHDAQANPHRYDAALFAERLGMALDREDFIAQELQKEYTLISHQSENVWVCINNFYLSHLGFTLEHLLLYRNILGESWKTLSTLAVVCEVVGMNEWTDEARQLMHSIRSSMDSADEVFAKQSQ</sequence>
<dbReference type="InterPro" id="IPR038765">
    <property type="entry name" value="Papain-like_cys_pep_sf"/>
</dbReference>
<evidence type="ECO:0000313" key="1">
    <source>
        <dbReference type="EMBL" id="OUM75823.1"/>
    </source>
</evidence>
<reference evidence="1 2" key="1">
    <citation type="journal article" date="2017" name="Syst. Appl. Microbiol.">
        <title>Pseudomonas caspiana sp. nov., a citrus pathogen in the Pseudomonas syringae phylogenetic group.</title>
        <authorList>
            <person name="Busquets A."/>
            <person name="Gomila M."/>
            <person name="Beiki F."/>
            <person name="Mulet M."/>
            <person name="Rahimian H."/>
            <person name="Garcia-Valdes E."/>
            <person name="Lalucat J."/>
        </authorList>
    </citation>
    <scope>NUCLEOTIDE SEQUENCE [LARGE SCALE GENOMIC DNA]</scope>
    <source>
        <strain evidence="1 2">FBF102</strain>
    </source>
</reference>
<name>A0A1Y3PDY5_9PSED</name>
<dbReference type="SUPFAM" id="SSF54001">
    <property type="entry name" value="Cysteine proteinases"/>
    <property type="match status" value="1"/>
</dbReference>
<dbReference type="InterPro" id="IPR024453">
    <property type="entry name" value="Peptidase_C92"/>
</dbReference>
<dbReference type="EMBL" id="LOHF01000001">
    <property type="protein sequence ID" value="OUM75823.1"/>
    <property type="molecule type" value="Genomic_DNA"/>
</dbReference>
<dbReference type="Gene3D" id="3.90.1720.10">
    <property type="entry name" value="endopeptidase domain like (from Nostoc punctiforme)"/>
    <property type="match status" value="1"/>
</dbReference>
<evidence type="ECO:0000313" key="2">
    <source>
        <dbReference type="Proteomes" id="UP000195440"/>
    </source>
</evidence>
<comment type="caution">
    <text evidence="1">The sequence shown here is derived from an EMBL/GenBank/DDBJ whole genome shotgun (WGS) entry which is preliminary data.</text>
</comment>
<dbReference type="Proteomes" id="UP000195440">
    <property type="component" value="Unassembled WGS sequence"/>
</dbReference>
<accession>A0A1Y3PDY5</accession>
<gene>
    <name evidence="1" type="ORF">AUC60_01580</name>
</gene>
<protein>
    <recommendedName>
        <fullName evidence="3">Permuted papain-like amidase enzyme, YaeF/YiiX, C92 family</fullName>
    </recommendedName>
</protein>
<keyword evidence="2" id="KW-1185">Reference proteome</keyword>
<organism evidence="1 2">
    <name type="scientific">Pseudomonas caspiana</name>
    <dbReference type="NCBI Taxonomy" id="1451454"/>
    <lineage>
        <taxon>Bacteria</taxon>
        <taxon>Pseudomonadati</taxon>
        <taxon>Pseudomonadota</taxon>
        <taxon>Gammaproteobacteria</taxon>
        <taxon>Pseudomonadales</taxon>
        <taxon>Pseudomonadaceae</taxon>
        <taxon>Pseudomonas</taxon>
    </lineage>
</organism>